<accession>A0A8X6P8R2</accession>
<proteinExistence type="predicted"/>
<dbReference type="Proteomes" id="UP000887013">
    <property type="component" value="Unassembled WGS sequence"/>
</dbReference>
<reference evidence="1" key="1">
    <citation type="submission" date="2020-08" db="EMBL/GenBank/DDBJ databases">
        <title>Multicomponent nature underlies the extraordinary mechanical properties of spider dragline silk.</title>
        <authorList>
            <person name="Kono N."/>
            <person name="Nakamura H."/>
            <person name="Mori M."/>
            <person name="Yoshida Y."/>
            <person name="Ohtoshi R."/>
            <person name="Malay A.D."/>
            <person name="Moran D.A.P."/>
            <person name="Tomita M."/>
            <person name="Numata K."/>
            <person name="Arakawa K."/>
        </authorList>
    </citation>
    <scope>NUCLEOTIDE SEQUENCE</scope>
</reference>
<comment type="caution">
    <text evidence="1">The sequence shown here is derived from an EMBL/GenBank/DDBJ whole genome shotgun (WGS) entry which is preliminary data.</text>
</comment>
<gene>
    <name evidence="1" type="ORF">NPIL_586071</name>
</gene>
<name>A0A8X6P8R2_NEPPI</name>
<keyword evidence="2" id="KW-1185">Reference proteome</keyword>
<protein>
    <submittedName>
        <fullName evidence="1">Uncharacterized protein</fullName>
    </submittedName>
</protein>
<dbReference type="AlphaFoldDB" id="A0A8X6P8R2"/>
<organism evidence="1 2">
    <name type="scientific">Nephila pilipes</name>
    <name type="common">Giant wood spider</name>
    <name type="synonym">Nephila maculata</name>
    <dbReference type="NCBI Taxonomy" id="299642"/>
    <lineage>
        <taxon>Eukaryota</taxon>
        <taxon>Metazoa</taxon>
        <taxon>Ecdysozoa</taxon>
        <taxon>Arthropoda</taxon>
        <taxon>Chelicerata</taxon>
        <taxon>Arachnida</taxon>
        <taxon>Araneae</taxon>
        <taxon>Araneomorphae</taxon>
        <taxon>Entelegynae</taxon>
        <taxon>Araneoidea</taxon>
        <taxon>Nephilidae</taxon>
        <taxon>Nephila</taxon>
    </lineage>
</organism>
<dbReference type="EMBL" id="BMAW01017637">
    <property type="protein sequence ID" value="GFT54944.1"/>
    <property type="molecule type" value="Genomic_DNA"/>
</dbReference>
<sequence length="89" mass="10420">MPDYANGWRKNAGRGFQKKAEFYVTQNLHDMPVFQEWMDSKHIRNMFVSSGDQLREITLKGTKPLRSKGFQMVRLQIGHNADVSEKEMM</sequence>
<evidence type="ECO:0000313" key="1">
    <source>
        <dbReference type="EMBL" id="GFT54944.1"/>
    </source>
</evidence>
<evidence type="ECO:0000313" key="2">
    <source>
        <dbReference type="Proteomes" id="UP000887013"/>
    </source>
</evidence>